<dbReference type="Proteomes" id="UP000288972">
    <property type="component" value="Chromosome"/>
</dbReference>
<dbReference type="EMBL" id="CP030053">
    <property type="protein sequence ID" value="QAU48758.1"/>
    <property type="molecule type" value="Genomic_DNA"/>
</dbReference>
<organism evidence="1 2">
    <name type="scientific">Bradyrhizobium guangzhouense</name>
    <dbReference type="NCBI Taxonomy" id="1325095"/>
    <lineage>
        <taxon>Bacteria</taxon>
        <taxon>Pseudomonadati</taxon>
        <taxon>Pseudomonadota</taxon>
        <taxon>Alphaproteobacteria</taxon>
        <taxon>Hyphomicrobiales</taxon>
        <taxon>Nitrobacteraceae</taxon>
        <taxon>Bradyrhizobium</taxon>
    </lineage>
</organism>
<reference evidence="1 2" key="1">
    <citation type="submission" date="2018-06" db="EMBL/GenBank/DDBJ databases">
        <title>Comparative genomics of rhizobia nodulating Arachis hypogaea in China.</title>
        <authorList>
            <person name="Li Y."/>
        </authorList>
    </citation>
    <scope>NUCLEOTIDE SEQUENCE [LARGE SCALE GENOMIC DNA]</scope>
    <source>
        <strain evidence="1 2">CCBAU 51670</strain>
    </source>
</reference>
<dbReference type="KEGG" id="bgz:XH91_27665"/>
<name>A0AAE6CAE8_9BRAD</name>
<proteinExistence type="predicted"/>
<accession>A0AAE6CAE8</accession>
<gene>
    <name evidence="1" type="ORF">XH91_27665</name>
</gene>
<dbReference type="AlphaFoldDB" id="A0AAE6CAE8"/>
<protein>
    <submittedName>
        <fullName evidence="1">Uncharacterized protein</fullName>
    </submittedName>
</protein>
<evidence type="ECO:0000313" key="2">
    <source>
        <dbReference type="Proteomes" id="UP000288972"/>
    </source>
</evidence>
<sequence>MTKLLLLGLGVIALSWSMYVLPDRWTLGGELDVAKQLVSGRTYRARDLKQALAPSLMLVDTGRDNPAVARARAIVALYLAEFSASDSGAADRDSALLTAQRAVGDALIQNPYDSILWLNDYLLQIAASGFASEHAVLLDQSYAMGPREGWIAISRNRRALAILPFLNPSSQQLAVSEFAALVNAGLSEVAQASLTGAGWIYRERLLASLEKVDLPAREAFARTLWDSGVSVQVPGVSIPDQPWRRN</sequence>
<evidence type="ECO:0000313" key="1">
    <source>
        <dbReference type="EMBL" id="QAU48758.1"/>
    </source>
</evidence>